<sequence length="161" mass="17550">MTDTPAPTARKVILVLHGPNLNMLGQREPEIYGRVTLAEIDQRIREAAAERGFETIIVQSNYEGALIDQIQRNASVACGIIVNPGALTHYSIALRDALAAVAVPAVEVHLSNVYRREEFRHRSVIAPVVTGQIAGLGAEGYLLALRYLMDRYEAEGTSPDA</sequence>
<proteinExistence type="inferred from homology"/>
<dbReference type="CDD" id="cd00466">
    <property type="entry name" value="DHQase_II"/>
    <property type="match status" value="1"/>
</dbReference>
<dbReference type="PROSITE" id="PS01029">
    <property type="entry name" value="DEHYDROQUINASE_II"/>
    <property type="match status" value="1"/>
</dbReference>
<keyword evidence="7 8" id="KW-0456">Lyase</keyword>
<dbReference type="GO" id="GO:0008652">
    <property type="term" value="P:amino acid biosynthetic process"/>
    <property type="evidence" value="ECO:0007669"/>
    <property type="project" value="UniProtKB-KW"/>
</dbReference>
<dbReference type="GO" id="GO:0009423">
    <property type="term" value="P:chorismate biosynthetic process"/>
    <property type="evidence" value="ECO:0007669"/>
    <property type="project" value="UniProtKB-UniRule"/>
</dbReference>
<evidence type="ECO:0000313" key="12">
    <source>
        <dbReference type="EMBL" id="ACZ38230.1"/>
    </source>
</evidence>
<dbReference type="HOGENOM" id="CLU_090968_2_0_0"/>
<accession>D1C1W3</accession>
<dbReference type="InterPro" id="IPR018509">
    <property type="entry name" value="DHquinase_II_CS"/>
</dbReference>
<dbReference type="InParanoid" id="D1C1W3"/>
<evidence type="ECO:0000256" key="7">
    <source>
        <dbReference type="ARBA" id="ARBA00023239"/>
    </source>
</evidence>
<comment type="pathway">
    <text evidence="3 8">Metabolic intermediate biosynthesis; chorismate biosynthesis; chorismate from D-erythrose 4-phosphate and phosphoenolpyruvate: step 3/7.</text>
</comment>
<dbReference type="AlphaFoldDB" id="D1C1W3"/>
<gene>
    <name evidence="8" type="primary">aroQ</name>
    <name evidence="12" type="ordered locus">Sthe_0793</name>
</gene>
<dbReference type="Proteomes" id="UP000002027">
    <property type="component" value="Chromosome 1"/>
</dbReference>
<comment type="subunit">
    <text evidence="5 8">Homododecamer.</text>
</comment>
<dbReference type="EC" id="4.2.1.10" evidence="6 8"/>
<feature type="active site" description="Proton acceptor" evidence="8 9">
    <location>
        <position position="32"/>
    </location>
</feature>
<dbReference type="PANTHER" id="PTHR21272:SF3">
    <property type="entry name" value="CATABOLIC 3-DEHYDROQUINASE"/>
    <property type="match status" value="1"/>
</dbReference>
<dbReference type="GO" id="GO:0003855">
    <property type="term" value="F:3-dehydroquinate dehydratase activity"/>
    <property type="evidence" value="ECO:0007669"/>
    <property type="project" value="UniProtKB-UniRule"/>
</dbReference>
<dbReference type="NCBIfam" id="NF003807">
    <property type="entry name" value="PRK05395.1-4"/>
    <property type="match status" value="1"/>
</dbReference>
<dbReference type="eggNOG" id="COG0757">
    <property type="taxonomic scope" value="Bacteria"/>
</dbReference>
<dbReference type="Gene3D" id="3.40.50.9100">
    <property type="entry name" value="Dehydroquinase, class II"/>
    <property type="match status" value="1"/>
</dbReference>
<dbReference type="EMBL" id="CP001823">
    <property type="protein sequence ID" value="ACZ38230.1"/>
    <property type="molecule type" value="Genomic_DNA"/>
</dbReference>
<keyword evidence="8" id="KW-0057">Aromatic amino acid biosynthesis</keyword>
<dbReference type="GO" id="GO:0019631">
    <property type="term" value="P:quinate catabolic process"/>
    <property type="evidence" value="ECO:0007669"/>
    <property type="project" value="TreeGrafter"/>
</dbReference>
<organism evidence="12 13">
    <name type="scientific">Sphaerobacter thermophilus (strain ATCC 49802 / DSM 20745 / KCCM 41009 / NCIMB 13125 / S 6022)</name>
    <dbReference type="NCBI Taxonomy" id="479434"/>
    <lineage>
        <taxon>Bacteria</taxon>
        <taxon>Pseudomonadati</taxon>
        <taxon>Thermomicrobiota</taxon>
        <taxon>Thermomicrobia</taxon>
        <taxon>Sphaerobacterales</taxon>
        <taxon>Sphaerobacterineae</taxon>
        <taxon>Sphaerobacteraceae</taxon>
        <taxon>Sphaerobacter</taxon>
    </lineage>
</organism>
<dbReference type="PIRSF" id="PIRSF001399">
    <property type="entry name" value="DHquinase_II"/>
    <property type="match status" value="1"/>
</dbReference>
<evidence type="ECO:0000313" key="13">
    <source>
        <dbReference type="Proteomes" id="UP000002027"/>
    </source>
</evidence>
<dbReference type="PANTHER" id="PTHR21272">
    <property type="entry name" value="CATABOLIC 3-DEHYDROQUINASE"/>
    <property type="match status" value="1"/>
</dbReference>
<keyword evidence="8" id="KW-0028">Amino-acid biosynthesis</keyword>
<reference evidence="13" key="1">
    <citation type="submission" date="2009-11" db="EMBL/GenBank/DDBJ databases">
        <title>The complete chromosome 1 of Sphaerobacter thermophilus DSM 20745.</title>
        <authorList>
            <person name="Lucas S."/>
            <person name="Copeland A."/>
            <person name="Lapidus A."/>
            <person name="Glavina del Rio T."/>
            <person name="Dalin E."/>
            <person name="Tice H."/>
            <person name="Bruce D."/>
            <person name="Goodwin L."/>
            <person name="Pitluck S."/>
            <person name="Kyrpides N."/>
            <person name="Mavromatis K."/>
            <person name="Ivanova N."/>
            <person name="Mikhailova N."/>
            <person name="LaButti K.M."/>
            <person name="Clum A."/>
            <person name="Sun H.I."/>
            <person name="Brettin T."/>
            <person name="Detter J.C."/>
            <person name="Han C."/>
            <person name="Larimer F."/>
            <person name="Land M."/>
            <person name="Hauser L."/>
            <person name="Markowitz V."/>
            <person name="Cheng J.F."/>
            <person name="Hugenholtz P."/>
            <person name="Woyke T."/>
            <person name="Wu D."/>
            <person name="Steenblock K."/>
            <person name="Schneider S."/>
            <person name="Pukall R."/>
            <person name="Goeker M."/>
            <person name="Klenk H.P."/>
            <person name="Eisen J.A."/>
        </authorList>
    </citation>
    <scope>NUCLEOTIDE SEQUENCE [LARGE SCALE GENOMIC DNA]</scope>
    <source>
        <strain evidence="13">ATCC 49802 / DSM 20745 / S 6022</strain>
    </source>
</reference>
<comment type="function">
    <text evidence="2 8">Catalyzes a trans-dehydration via an enolate intermediate.</text>
</comment>
<evidence type="ECO:0000256" key="2">
    <source>
        <dbReference type="ARBA" id="ARBA00003924"/>
    </source>
</evidence>
<dbReference type="HAMAP" id="MF_00169">
    <property type="entry name" value="AroQ"/>
    <property type="match status" value="1"/>
</dbReference>
<name>D1C1W3_SPHTD</name>
<feature type="site" description="Transition state stabilizer" evidence="8 11">
    <location>
        <position position="27"/>
    </location>
</feature>
<feature type="binding site" evidence="8 10">
    <location>
        <begin position="110"/>
        <end position="111"/>
    </location>
    <ligand>
        <name>substrate</name>
    </ligand>
</feature>
<evidence type="ECO:0000256" key="9">
    <source>
        <dbReference type="PIRSR" id="PIRSR001399-1"/>
    </source>
</evidence>
<evidence type="ECO:0000256" key="11">
    <source>
        <dbReference type="PIRSR" id="PIRSR001399-3"/>
    </source>
</evidence>
<dbReference type="STRING" id="479434.Sthe_0793"/>
<feature type="active site" description="Proton donor" evidence="8 9">
    <location>
        <position position="109"/>
    </location>
</feature>
<dbReference type="KEGG" id="sti:Sthe_0793"/>
<dbReference type="NCBIfam" id="NF003805">
    <property type="entry name" value="PRK05395.1-2"/>
    <property type="match status" value="1"/>
</dbReference>
<dbReference type="UniPathway" id="UPA00053">
    <property type="reaction ID" value="UER00086"/>
</dbReference>
<dbReference type="FunCoup" id="D1C1W3">
    <property type="interactions" value="200"/>
</dbReference>
<comment type="catalytic activity">
    <reaction evidence="1 8">
        <text>3-dehydroquinate = 3-dehydroshikimate + H2O</text>
        <dbReference type="Rhea" id="RHEA:21096"/>
        <dbReference type="ChEBI" id="CHEBI:15377"/>
        <dbReference type="ChEBI" id="CHEBI:16630"/>
        <dbReference type="ChEBI" id="CHEBI:32364"/>
        <dbReference type="EC" id="4.2.1.10"/>
    </reaction>
</comment>
<dbReference type="NCBIfam" id="NF003806">
    <property type="entry name" value="PRK05395.1-3"/>
    <property type="match status" value="1"/>
</dbReference>
<dbReference type="RefSeq" id="WP_012871277.1">
    <property type="nucleotide sequence ID" value="NC_013523.1"/>
</dbReference>
<evidence type="ECO:0000256" key="8">
    <source>
        <dbReference type="HAMAP-Rule" id="MF_00169"/>
    </source>
</evidence>
<evidence type="ECO:0000256" key="4">
    <source>
        <dbReference type="ARBA" id="ARBA00011037"/>
    </source>
</evidence>
<comment type="similarity">
    <text evidence="4 8">Belongs to the type-II 3-dehydroquinase family.</text>
</comment>
<dbReference type="GO" id="GO:0009073">
    <property type="term" value="P:aromatic amino acid family biosynthetic process"/>
    <property type="evidence" value="ECO:0007669"/>
    <property type="project" value="UniProtKB-KW"/>
</dbReference>
<protein>
    <recommendedName>
        <fullName evidence="6 8">3-dehydroquinate dehydratase</fullName>
        <shortName evidence="8">3-dehydroquinase</shortName>
        <ecNumber evidence="6 8">4.2.1.10</ecNumber>
    </recommendedName>
    <alternativeName>
        <fullName evidence="8">Type II DHQase</fullName>
    </alternativeName>
</protein>
<dbReference type="SUPFAM" id="SSF52304">
    <property type="entry name" value="Type II 3-dehydroquinate dehydratase"/>
    <property type="match status" value="1"/>
</dbReference>
<feature type="binding site" evidence="8 10">
    <location>
        <position position="89"/>
    </location>
    <ligand>
        <name>substrate</name>
    </ligand>
</feature>
<feature type="binding site" evidence="8 10">
    <location>
        <position position="120"/>
    </location>
    <ligand>
        <name>substrate</name>
    </ligand>
</feature>
<evidence type="ECO:0000256" key="1">
    <source>
        <dbReference type="ARBA" id="ARBA00001864"/>
    </source>
</evidence>
<feature type="binding site" evidence="8 10">
    <location>
        <position position="83"/>
    </location>
    <ligand>
        <name>substrate</name>
    </ligand>
</feature>
<evidence type="ECO:0000256" key="6">
    <source>
        <dbReference type="ARBA" id="ARBA00012060"/>
    </source>
</evidence>
<feature type="binding site" evidence="8 10">
    <location>
        <position position="96"/>
    </location>
    <ligand>
        <name>substrate</name>
    </ligand>
</feature>
<evidence type="ECO:0000256" key="5">
    <source>
        <dbReference type="ARBA" id="ARBA00011193"/>
    </source>
</evidence>
<evidence type="ECO:0000256" key="10">
    <source>
        <dbReference type="PIRSR" id="PIRSR001399-2"/>
    </source>
</evidence>
<evidence type="ECO:0000256" key="3">
    <source>
        <dbReference type="ARBA" id="ARBA00004902"/>
    </source>
</evidence>
<keyword evidence="13" id="KW-1185">Reference proteome</keyword>
<dbReference type="InterPro" id="IPR001874">
    <property type="entry name" value="DHquinase_II"/>
</dbReference>
<dbReference type="NCBIfam" id="TIGR01088">
    <property type="entry name" value="aroQ"/>
    <property type="match status" value="1"/>
</dbReference>
<dbReference type="Pfam" id="PF01220">
    <property type="entry name" value="DHquinase_II"/>
    <property type="match status" value="1"/>
</dbReference>
<reference evidence="12 13" key="2">
    <citation type="journal article" date="2010" name="Stand. Genomic Sci.">
        <title>Complete genome sequence of Desulfohalobium retbaense type strain (HR(100)).</title>
        <authorList>
            <person name="Spring S."/>
            <person name="Nolan M."/>
            <person name="Lapidus A."/>
            <person name="Glavina Del Rio T."/>
            <person name="Copeland A."/>
            <person name="Tice H."/>
            <person name="Cheng J.F."/>
            <person name="Lucas S."/>
            <person name="Land M."/>
            <person name="Chen F."/>
            <person name="Bruce D."/>
            <person name="Goodwin L."/>
            <person name="Pitluck S."/>
            <person name="Ivanova N."/>
            <person name="Mavromatis K."/>
            <person name="Mikhailova N."/>
            <person name="Pati A."/>
            <person name="Chen A."/>
            <person name="Palaniappan K."/>
            <person name="Hauser L."/>
            <person name="Chang Y.J."/>
            <person name="Jeffries C.D."/>
            <person name="Munk C."/>
            <person name="Kiss H."/>
            <person name="Chain P."/>
            <person name="Han C."/>
            <person name="Brettin T."/>
            <person name="Detter J.C."/>
            <person name="Schuler E."/>
            <person name="Goker M."/>
            <person name="Rohde M."/>
            <person name="Bristow J."/>
            <person name="Eisen J.A."/>
            <person name="Markowitz V."/>
            <person name="Hugenholtz P."/>
            <person name="Kyrpides N.C."/>
            <person name="Klenk H.P."/>
        </authorList>
    </citation>
    <scope>NUCLEOTIDE SEQUENCE [LARGE SCALE GENOMIC DNA]</scope>
    <source>
        <strain evidence="13">ATCC 49802 / DSM 20745 / S 6022</strain>
    </source>
</reference>
<dbReference type="InterPro" id="IPR036441">
    <property type="entry name" value="DHquinase_II_sf"/>
</dbReference>